<sequence length="96" mass="11055">MIYLKNRYNKIAVALKYDKENIAPKVIAKGKGEIAEKIIQEAEKNNIKTVENKDLVEDLIDLEIGQVIPERLYMAVAEILAFVYELDKKKGENFEK</sequence>
<name>A0A1M5RNF4_9FIRM</name>
<evidence type="ECO:0000313" key="1">
    <source>
        <dbReference type="EMBL" id="SHH27805.1"/>
    </source>
</evidence>
<accession>A0A1M5RNF4</accession>
<dbReference type="InterPro" id="IPR006135">
    <property type="entry name" value="T3SS_substrate_exporter"/>
</dbReference>
<protein>
    <submittedName>
        <fullName evidence="1">Flagellar biosynthesis protein</fullName>
    </submittedName>
</protein>
<dbReference type="SUPFAM" id="SSF160544">
    <property type="entry name" value="EscU C-terminal domain-like"/>
    <property type="match status" value="1"/>
</dbReference>
<keyword evidence="1" id="KW-0282">Flagellum</keyword>
<keyword evidence="1" id="KW-0969">Cilium</keyword>
<proteinExistence type="predicted"/>
<keyword evidence="2" id="KW-1185">Reference proteome</keyword>
<gene>
    <name evidence="1" type="ORF">SAMN02745135_00285</name>
</gene>
<dbReference type="GO" id="GO:0005886">
    <property type="term" value="C:plasma membrane"/>
    <property type="evidence" value="ECO:0007669"/>
    <property type="project" value="TreeGrafter"/>
</dbReference>
<dbReference type="InterPro" id="IPR029025">
    <property type="entry name" value="T3SS_substrate_exporter_C"/>
</dbReference>
<keyword evidence="1" id="KW-0966">Cell projection</keyword>
<dbReference type="GO" id="GO:0009306">
    <property type="term" value="P:protein secretion"/>
    <property type="evidence" value="ECO:0007669"/>
    <property type="project" value="InterPro"/>
</dbReference>
<evidence type="ECO:0000313" key="2">
    <source>
        <dbReference type="Proteomes" id="UP000183967"/>
    </source>
</evidence>
<dbReference type="EMBL" id="FQXO01000007">
    <property type="protein sequence ID" value="SHH27805.1"/>
    <property type="molecule type" value="Genomic_DNA"/>
</dbReference>
<dbReference type="AlphaFoldDB" id="A0A1M5RNF4"/>
<organism evidence="1 2">
    <name type="scientific">Caloranaerobacter azorensis DSM 13643</name>
    <dbReference type="NCBI Taxonomy" id="1121264"/>
    <lineage>
        <taxon>Bacteria</taxon>
        <taxon>Bacillati</taxon>
        <taxon>Bacillota</taxon>
        <taxon>Tissierellia</taxon>
        <taxon>Tissierellales</taxon>
        <taxon>Thermohalobacteraceae</taxon>
        <taxon>Caloranaerobacter</taxon>
    </lineage>
</organism>
<dbReference type="Gene3D" id="3.40.1690.10">
    <property type="entry name" value="secretion proteins EscU"/>
    <property type="match status" value="1"/>
</dbReference>
<dbReference type="Proteomes" id="UP000183967">
    <property type="component" value="Unassembled WGS sequence"/>
</dbReference>
<dbReference type="PANTHER" id="PTHR30531">
    <property type="entry name" value="FLAGELLAR BIOSYNTHETIC PROTEIN FLHB"/>
    <property type="match status" value="1"/>
</dbReference>
<dbReference type="Pfam" id="PF01312">
    <property type="entry name" value="Bac_export_2"/>
    <property type="match status" value="1"/>
</dbReference>
<dbReference type="PANTHER" id="PTHR30531:SF12">
    <property type="entry name" value="FLAGELLAR BIOSYNTHETIC PROTEIN FLHB"/>
    <property type="match status" value="1"/>
</dbReference>
<reference evidence="2" key="1">
    <citation type="submission" date="2016-11" db="EMBL/GenBank/DDBJ databases">
        <authorList>
            <person name="Varghese N."/>
            <person name="Submissions S."/>
        </authorList>
    </citation>
    <scope>NUCLEOTIDE SEQUENCE [LARGE SCALE GENOMIC DNA]</scope>
    <source>
        <strain evidence="2">DSM 13643</strain>
    </source>
</reference>